<feature type="region of interest" description="Disordered" evidence="3">
    <location>
        <begin position="775"/>
        <end position="799"/>
    </location>
</feature>
<dbReference type="InterPro" id="IPR036259">
    <property type="entry name" value="MFS_trans_sf"/>
</dbReference>
<comment type="caution">
    <text evidence="6">The sequence shown here is derived from an EMBL/GenBank/DDBJ whole genome shotgun (WGS) entry which is preliminary data.</text>
</comment>
<keyword evidence="2" id="KW-1003">Cell membrane</keyword>
<gene>
    <name evidence="6" type="ORF">UCRPC4_g04306</name>
</gene>
<comment type="subcellular location">
    <subcellularLocation>
        <location evidence="1">Cell inner membrane</location>
        <topology evidence="1">Multi-pass membrane protein</topology>
    </subcellularLocation>
</comment>
<dbReference type="PANTHER" id="PTHR43702">
    <property type="entry name" value="L-FUCOSE-PROTON SYMPORTER"/>
    <property type="match status" value="1"/>
</dbReference>
<evidence type="ECO:0000256" key="4">
    <source>
        <dbReference type="SAM" id="Phobius"/>
    </source>
</evidence>
<evidence type="ECO:0000256" key="1">
    <source>
        <dbReference type="ARBA" id="ARBA00004429"/>
    </source>
</evidence>
<protein>
    <submittedName>
        <fullName evidence="6">Putative mfs transporter</fullName>
    </submittedName>
</protein>
<evidence type="ECO:0000313" key="6">
    <source>
        <dbReference type="EMBL" id="KKY19983.1"/>
    </source>
</evidence>
<dbReference type="GO" id="GO:0022857">
    <property type="term" value="F:transmembrane transporter activity"/>
    <property type="evidence" value="ECO:0007669"/>
    <property type="project" value="InterPro"/>
</dbReference>
<dbReference type="Gene3D" id="1.20.1250.20">
    <property type="entry name" value="MFS general substrate transporter like domains"/>
    <property type="match status" value="2"/>
</dbReference>
<dbReference type="InterPro" id="IPR011701">
    <property type="entry name" value="MFS"/>
</dbReference>
<feature type="transmembrane region" description="Helical" evidence="4">
    <location>
        <begin position="473"/>
        <end position="493"/>
    </location>
</feature>
<evidence type="ECO:0000259" key="5">
    <source>
        <dbReference type="Pfam" id="PF20684"/>
    </source>
</evidence>
<feature type="transmembrane region" description="Helical" evidence="4">
    <location>
        <begin position="505"/>
        <end position="524"/>
    </location>
</feature>
<sequence>MPIMTRMRLPKKQKRILVVTFSFGIFVAVVDVVRIVYLQGAELARVEDSHRLSLTNSRIREDNDFSWYASLSFMWSAVEVNVGIMVACVPSLKPLCQRFFPSWIRDSNEKTEIIGTSDSNASNNETSIAPQADASAPVPTTELLRNPAAILRRPSQAESHHTDESMGFADFLAMADEDAPMSLTATNTTTYRKPTFFDFVNMKHPKNMLRLSNRESFMPVAVVTFLFFILGFAYGFLNILDGQFEIIAELPQNQTLGLHAAYYSGYFIGPLTLGQFILKKYGFKATLITGMVVYACGTLIFWPSAVLTSYTAFVLSNVIVGTGLSIVEIASNPFILLCGPLEYAEIRLNLSQGVQAIGTVVSPLIAKKYLFKDVLDAPSLINVQWTYLAIALFDVLVAVFLYYLPLPEAADEDLEDVATRRQSVHNAKIWNRFPVFWVTLVLGVFSQWCYVGGQESIGTNTQALFNTLKPNGTLRPFDYLTIAHTIFAAGRFFTAMLNFIFMPRWILLGLYTGLIITTALTLSLKGDASVAMLLLVYLFESGVFILVFGITIRGMGRHTKTASALITAAISGGSPFPPIQNAVANRYGIRYSFCVTTALFAFGAIFPIYLNVFPQAKKQVDPVHEFRPSQRRRDALISTLSEEPDSNVHKFGIKGIVARHHRHVVYERKKKRYQSSNEVSSRHIERSSQVNSSCSQELGGTTVSGPTHQDNSHDDFNIDILGLGPLENDPHFHVEKGRERQLSSVFHDHAYGSPPSPAVRSLNSPTCAQENIVRQDMDDSNSDSIALRNTASKNKTGSE</sequence>
<dbReference type="PANTHER" id="PTHR43702:SF13">
    <property type="entry name" value="MONOSACCHARIDE TRANSPORTER, PUTATIVE (AFU_ORTHOLOGUE AFUA_4G06630)-RELATED"/>
    <property type="match status" value="1"/>
</dbReference>
<feature type="transmembrane region" description="Helical" evidence="4">
    <location>
        <begin position="216"/>
        <end position="240"/>
    </location>
</feature>
<reference evidence="6 7" key="2">
    <citation type="submission" date="2015-05" db="EMBL/GenBank/DDBJ databases">
        <authorList>
            <person name="Morales-Cruz A."/>
            <person name="Amrine K.C."/>
            <person name="Cantu D."/>
        </authorList>
    </citation>
    <scope>NUCLEOTIDE SEQUENCE [LARGE SCALE GENOMIC DNA]</scope>
    <source>
        <strain evidence="6">UCRPC4</strain>
    </source>
</reference>
<accession>A0A0G2G8H1</accession>
<feature type="domain" description="Rhodopsin" evidence="5">
    <location>
        <begin position="1"/>
        <end position="98"/>
    </location>
</feature>
<name>A0A0G2G8H1_PHACM</name>
<dbReference type="Pfam" id="PF20684">
    <property type="entry name" value="Fung_rhodopsin"/>
    <property type="match status" value="1"/>
</dbReference>
<dbReference type="GO" id="GO:0005886">
    <property type="term" value="C:plasma membrane"/>
    <property type="evidence" value="ECO:0007669"/>
    <property type="project" value="UniProtKB-SubCell"/>
</dbReference>
<feature type="transmembrane region" description="Helical" evidence="4">
    <location>
        <begin position="530"/>
        <end position="552"/>
    </location>
</feature>
<dbReference type="SUPFAM" id="SSF103473">
    <property type="entry name" value="MFS general substrate transporter"/>
    <property type="match status" value="1"/>
</dbReference>
<feature type="compositionally biased region" description="Polar residues" evidence="3">
    <location>
        <begin position="687"/>
        <end position="709"/>
    </location>
</feature>
<dbReference type="Pfam" id="PF07690">
    <property type="entry name" value="MFS_1"/>
    <property type="match status" value="1"/>
</dbReference>
<dbReference type="OrthoDB" id="546893at2759"/>
<keyword evidence="4" id="KW-1133">Transmembrane helix</keyword>
<reference evidence="6 7" key="1">
    <citation type="submission" date="2015-05" db="EMBL/GenBank/DDBJ databases">
        <title>Distinctive expansion of gene families associated with plant cell wall degradation and secondary metabolism in the genomes of grapevine trunk pathogens.</title>
        <authorList>
            <person name="Lawrence D.P."/>
            <person name="Travadon R."/>
            <person name="Rolshausen P.E."/>
            <person name="Baumgartner K."/>
        </authorList>
    </citation>
    <scope>NUCLEOTIDE SEQUENCE [LARGE SCALE GENOMIC DNA]</scope>
    <source>
        <strain evidence="6">UCRPC4</strain>
    </source>
</reference>
<feature type="transmembrane region" description="Helical" evidence="4">
    <location>
        <begin position="260"/>
        <end position="278"/>
    </location>
</feature>
<keyword evidence="7" id="KW-1185">Reference proteome</keyword>
<feature type="transmembrane region" description="Helical" evidence="4">
    <location>
        <begin position="385"/>
        <end position="404"/>
    </location>
</feature>
<feature type="transmembrane region" description="Helical" evidence="4">
    <location>
        <begin position="16"/>
        <end position="37"/>
    </location>
</feature>
<dbReference type="AlphaFoldDB" id="A0A0G2G8H1"/>
<dbReference type="Proteomes" id="UP000053317">
    <property type="component" value="Unassembled WGS sequence"/>
</dbReference>
<dbReference type="InterPro" id="IPR050375">
    <property type="entry name" value="MFS_TsgA-like"/>
</dbReference>
<evidence type="ECO:0000313" key="7">
    <source>
        <dbReference type="Proteomes" id="UP000053317"/>
    </source>
</evidence>
<feature type="compositionally biased region" description="Polar residues" evidence="3">
    <location>
        <begin position="782"/>
        <end position="799"/>
    </location>
</feature>
<feature type="transmembrane region" description="Helical" evidence="4">
    <location>
        <begin position="65"/>
        <end position="89"/>
    </location>
</feature>
<feature type="transmembrane region" description="Helical" evidence="4">
    <location>
        <begin position="285"/>
        <end position="304"/>
    </location>
</feature>
<evidence type="ECO:0000256" key="3">
    <source>
        <dbReference type="SAM" id="MobiDB-lite"/>
    </source>
</evidence>
<evidence type="ECO:0000256" key="2">
    <source>
        <dbReference type="ARBA" id="ARBA00022475"/>
    </source>
</evidence>
<dbReference type="EMBL" id="LCWF01000103">
    <property type="protein sequence ID" value="KKY19983.1"/>
    <property type="molecule type" value="Genomic_DNA"/>
</dbReference>
<feature type="transmembrane region" description="Helical" evidence="4">
    <location>
        <begin position="435"/>
        <end position="453"/>
    </location>
</feature>
<feature type="region of interest" description="Disordered" evidence="3">
    <location>
        <begin position="670"/>
        <end position="722"/>
    </location>
</feature>
<organism evidence="6 7">
    <name type="scientific">Phaeomoniella chlamydospora</name>
    <name type="common">Phaeoacremonium chlamydosporum</name>
    <dbReference type="NCBI Taxonomy" id="158046"/>
    <lineage>
        <taxon>Eukaryota</taxon>
        <taxon>Fungi</taxon>
        <taxon>Dikarya</taxon>
        <taxon>Ascomycota</taxon>
        <taxon>Pezizomycotina</taxon>
        <taxon>Eurotiomycetes</taxon>
        <taxon>Chaetothyriomycetidae</taxon>
        <taxon>Phaeomoniellales</taxon>
        <taxon>Phaeomoniellaceae</taxon>
        <taxon>Phaeomoniella</taxon>
    </lineage>
</organism>
<keyword evidence="4" id="KW-0472">Membrane</keyword>
<feature type="transmembrane region" description="Helical" evidence="4">
    <location>
        <begin position="591"/>
        <end position="610"/>
    </location>
</feature>
<keyword evidence="4" id="KW-0812">Transmembrane</keyword>
<dbReference type="InterPro" id="IPR049326">
    <property type="entry name" value="Rhodopsin_dom_fungi"/>
</dbReference>
<proteinExistence type="predicted"/>